<evidence type="ECO:0000256" key="1">
    <source>
        <dbReference type="SAM" id="Coils"/>
    </source>
</evidence>
<accession>A0AAV3XHG4</accession>
<protein>
    <submittedName>
        <fullName evidence="4">Uncharacterized protein</fullName>
    </submittedName>
</protein>
<dbReference type="AlphaFoldDB" id="A0AAV3XHG4"/>
<gene>
    <name evidence="4" type="ORF">MiSe_46340</name>
</gene>
<evidence type="ECO:0000313" key="4">
    <source>
        <dbReference type="EMBL" id="GET39862.1"/>
    </source>
</evidence>
<evidence type="ECO:0000313" key="5">
    <source>
        <dbReference type="Proteomes" id="UP001050975"/>
    </source>
</evidence>
<dbReference type="EMBL" id="BLAY01000076">
    <property type="protein sequence ID" value="GET39862.1"/>
    <property type="molecule type" value="Genomic_DNA"/>
</dbReference>
<feature type="compositionally biased region" description="Polar residues" evidence="2">
    <location>
        <begin position="1"/>
        <end position="16"/>
    </location>
</feature>
<feature type="region of interest" description="Disordered" evidence="2">
    <location>
        <begin position="1"/>
        <end position="35"/>
    </location>
</feature>
<comment type="caution">
    <text evidence="4">The sequence shown here is derived from an EMBL/GenBank/DDBJ whole genome shotgun (WGS) entry which is preliminary data.</text>
</comment>
<keyword evidence="1" id="KW-0175">Coiled coil</keyword>
<proteinExistence type="predicted"/>
<keyword evidence="3" id="KW-1133">Transmembrane helix</keyword>
<feature type="coiled-coil region" evidence="1">
    <location>
        <begin position="62"/>
        <end position="89"/>
    </location>
</feature>
<keyword evidence="3" id="KW-0472">Membrane</keyword>
<evidence type="ECO:0000256" key="2">
    <source>
        <dbReference type="SAM" id="MobiDB-lite"/>
    </source>
</evidence>
<organism evidence="4 5">
    <name type="scientific">Microseira wollei NIES-4236</name>
    <dbReference type="NCBI Taxonomy" id="2530354"/>
    <lineage>
        <taxon>Bacteria</taxon>
        <taxon>Bacillati</taxon>
        <taxon>Cyanobacteriota</taxon>
        <taxon>Cyanophyceae</taxon>
        <taxon>Oscillatoriophycideae</taxon>
        <taxon>Aerosakkonematales</taxon>
        <taxon>Aerosakkonemataceae</taxon>
        <taxon>Microseira</taxon>
    </lineage>
</organism>
<reference evidence="4" key="1">
    <citation type="submission" date="2019-10" db="EMBL/GenBank/DDBJ databases">
        <title>Draft genome sequece of Microseira wollei NIES-4236.</title>
        <authorList>
            <person name="Yamaguchi H."/>
            <person name="Suzuki S."/>
            <person name="Kawachi M."/>
        </authorList>
    </citation>
    <scope>NUCLEOTIDE SEQUENCE</scope>
    <source>
        <strain evidence="4">NIES-4236</strain>
    </source>
</reference>
<dbReference type="Proteomes" id="UP001050975">
    <property type="component" value="Unassembled WGS sequence"/>
</dbReference>
<keyword evidence="5" id="KW-1185">Reference proteome</keyword>
<feature type="compositionally biased region" description="Polar residues" evidence="2">
    <location>
        <begin position="23"/>
        <end position="35"/>
    </location>
</feature>
<keyword evidence="3" id="KW-0812">Transmembrane</keyword>
<evidence type="ECO:0000256" key="3">
    <source>
        <dbReference type="SAM" id="Phobius"/>
    </source>
</evidence>
<feature type="transmembrane region" description="Helical" evidence="3">
    <location>
        <begin position="186"/>
        <end position="208"/>
    </location>
</feature>
<name>A0AAV3XHG4_9CYAN</name>
<sequence>MPNDNLNLAKPMTSNPYPKPSVSKLTNPGQSTPATTNAYAPAVPISVYRQLAAELQATRVMLESLNAHNQQLVQQNQLLRRELDKIVQSAVYLKQIVDSSPDGWSEASYTHPEMRNQSGYPTGGPRPMSWGPRPMSGVNASSPGVAPNAFRNLEPSGGALPDRIVGEQAEGRYRQRSQPDSSTFHGWLYTLLVILVVITAFGAGFLVIRSLASKR</sequence>